<organism evidence="1 2">
    <name type="scientific">Candidatus Akkermansia intestinigallinarum</name>
    <dbReference type="NCBI Taxonomy" id="2838431"/>
    <lineage>
        <taxon>Bacteria</taxon>
        <taxon>Pseudomonadati</taxon>
        <taxon>Verrucomicrobiota</taxon>
        <taxon>Verrucomicrobiia</taxon>
        <taxon>Verrucomicrobiales</taxon>
        <taxon>Akkermansiaceae</taxon>
        <taxon>Akkermansia</taxon>
    </lineage>
</organism>
<protein>
    <recommendedName>
        <fullName evidence="3">Transposase IS204/IS1001/IS1096/IS1165 zinc-finger domain-containing protein</fullName>
    </recommendedName>
</protein>
<dbReference type="EMBL" id="DXFQ01000008">
    <property type="protein sequence ID" value="HIX19062.1"/>
    <property type="molecule type" value="Genomic_DNA"/>
</dbReference>
<dbReference type="Proteomes" id="UP000823964">
    <property type="component" value="Unassembled WGS sequence"/>
</dbReference>
<reference evidence="1" key="2">
    <citation type="submission" date="2021-04" db="EMBL/GenBank/DDBJ databases">
        <authorList>
            <person name="Gilroy R."/>
        </authorList>
    </citation>
    <scope>NUCLEOTIDE SEQUENCE</scope>
    <source>
        <strain evidence="1">14975</strain>
    </source>
</reference>
<sequence>MVNSLYGGQGWRVSNAIVAEKSIEVKLVIVQRYKFLCPHCSARLIKHSLRETYAQALPIEGKEVTLHAEVYCG</sequence>
<evidence type="ECO:0000313" key="2">
    <source>
        <dbReference type="Proteomes" id="UP000823964"/>
    </source>
</evidence>
<gene>
    <name evidence="1" type="ORF">H9862_00495</name>
</gene>
<evidence type="ECO:0008006" key="3">
    <source>
        <dbReference type="Google" id="ProtNLM"/>
    </source>
</evidence>
<comment type="caution">
    <text evidence="1">The sequence shown here is derived from an EMBL/GenBank/DDBJ whole genome shotgun (WGS) entry which is preliminary data.</text>
</comment>
<feature type="non-terminal residue" evidence="1">
    <location>
        <position position="73"/>
    </location>
</feature>
<proteinExistence type="predicted"/>
<name>A0A9D1V9U0_9BACT</name>
<accession>A0A9D1V9U0</accession>
<evidence type="ECO:0000313" key="1">
    <source>
        <dbReference type="EMBL" id="HIX19062.1"/>
    </source>
</evidence>
<reference evidence="1" key="1">
    <citation type="journal article" date="2021" name="PeerJ">
        <title>Extensive microbial diversity within the chicken gut microbiome revealed by metagenomics and culture.</title>
        <authorList>
            <person name="Gilroy R."/>
            <person name="Ravi A."/>
            <person name="Getino M."/>
            <person name="Pursley I."/>
            <person name="Horton D.L."/>
            <person name="Alikhan N.F."/>
            <person name="Baker D."/>
            <person name="Gharbi K."/>
            <person name="Hall N."/>
            <person name="Watson M."/>
            <person name="Adriaenssens E.M."/>
            <person name="Foster-Nyarko E."/>
            <person name="Jarju S."/>
            <person name="Secka A."/>
            <person name="Antonio M."/>
            <person name="Oren A."/>
            <person name="Chaudhuri R.R."/>
            <person name="La Ragione R."/>
            <person name="Hildebrand F."/>
            <person name="Pallen M.J."/>
        </authorList>
    </citation>
    <scope>NUCLEOTIDE SEQUENCE</scope>
    <source>
        <strain evidence="1">14975</strain>
    </source>
</reference>
<dbReference type="AlphaFoldDB" id="A0A9D1V9U0"/>